<dbReference type="Gene3D" id="1.10.1370.30">
    <property type="match status" value="1"/>
</dbReference>
<name>A0A6J6Q171_9ZZZZ</name>
<dbReference type="AlphaFoldDB" id="A0A6J6Q171"/>
<protein>
    <submittedName>
        <fullName evidence="1">Unannotated protein</fullName>
    </submittedName>
</protein>
<reference evidence="1" key="1">
    <citation type="submission" date="2020-05" db="EMBL/GenBank/DDBJ databases">
        <authorList>
            <person name="Chiriac C."/>
            <person name="Salcher M."/>
            <person name="Ghai R."/>
            <person name="Kavagutti S V."/>
        </authorList>
    </citation>
    <scope>NUCLEOTIDE SEQUENCE</scope>
</reference>
<sequence length="492" mass="55707">MSDQALTSRELDDYRDRADRFIAEIDEEYYLHLAGHKETLELEALYERHADLTGLDLALRMQAAPTELWRFACENYLGNLTRSHAERLASVESGLQAKVDGETIPFRMLRPAMANEPDRAKRERLERERLKLTDEHLNPVYLEASRIDHEAVSKLGASNYYELYKRFGFDLDGLAAQCRSVLADTERLWEDAGDKLFRARLGVGLSDARPWDVARLFRAPEWDKAYPSDRMLPALQGTLSDMGIDLSAQKNVHLDLDARPGKSPRAFCSPIEIPGKVMLVIQPIGGRDDWEALFHEAGHTEHYAHTSPDLPMEAKRLGDMAVTEGWAMLLQHLVTDPAWLNRRLDVPRVGQLAAEGAVSLLYFIRRYSAKLLYEIEYFQSADPESMRPRYAELLTDALKIPANPESYLSDIDGSFYVTGYLRSWAFEAQLRDFLRSEFGEEWFGKKAAGNLLRELWSLGQGPTADALLADVTGQKLEMAAVGARVREGLALD</sequence>
<dbReference type="EMBL" id="CAEZXP010000004">
    <property type="protein sequence ID" value="CAB4701894.1"/>
    <property type="molecule type" value="Genomic_DNA"/>
</dbReference>
<accession>A0A6J6Q171</accession>
<gene>
    <name evidence="1" type="ORF">UFOPK2399_01416</name>
</gene>
<evidence type="ECO:0000313" key="1">
    <source>
        <dbReference type="EMBL" id="CAB4701894.1"/>
    </source>
</evidence>
<proteinExistence type="predicted"/>
<dbReference type="SUPFAM" id="SSF55486">
    <property type="entry name" value="Metalloproteases ('zincins'), catalytic domain"/>
    <property type="match status" value="1"/>
</dbReference>
<organism evidence="1">
    <name type="scientific">freshwater metagenome</name>
    <dbReference type="NCBI Taxonomy" id="449393"/>
    <lineage>
        <taxon>unclassified sequences</taxon>
        <taxon>metagenomes</taxon>
        <taxon>ecological metagenomes</taxon>
    </lineage>
</organism>